<sequence length="511" mass="57385">MLQKLGLFIFLAAFMLFVGTLGMNNYTLTNEILEKNFKEDALLDAKIELASMVDQNYSNSYTFTAELSEGINQLNKVYNAQQAWDKKIYEDTILTIVKSSANGYLVDNKGIMFLLTFGLAIFGALLFIIPEAQKPAGIKNNGIYFNPAMTRKWLGIGIGTFLILFYIALYFKPQYIANWTMLVDPVSKLINGGEASRWFMYGFLYTISVLVMGIRYIIKYRHSKYQIFRTLSIMFFQTCIAFILPEIMSNLNLPSADLKNMWPLDYSFFFNYRIDKLLASGAFGIFLLVWGIVLFVVGVPVMVYFFGKRWYCSWVCGCGGLAETLGDPFRQLSNKSLKAWKIERYLIYGVLAFAIIMTIGVLYTYFTGSYNLLGFIPTESLKSSYGFLIGSIFSGVVGTGFYPLMGNRVWCRFGCPLAAYLGIIQRFKSKFRITTNGGQCISCGNCSTHCEMGIDVRAYAQKGQDIVRSSCVGCGVCSAVCPRGVLNLENAETGTRVMIAPDVLLGNLMEK</sequence>
<keyword evidence="4" id="KW-0249">Electron transport</keyword>
<keyword evidence="2" id="KW-0004">4Fe-4S</keyword>
<gene>
    <name evidence="9" type="ORF">GCM10011514_37420</name>
</gene>
<dbReference type="Gene3D" id="3.30.70.20">
    <property type="match status" value="1"/>
</dbReference>
<evidence type="ECO:0000256" key="3">
    <source>
        <dbReference type="ARBA" id="ARBA00022723"/>
    </source>
</evidence>
<dbReference type="AlphaFoldDB" id="A0A917DUE6"/>
<dbReference type="RefSeq" id="WP_188768209.1">
    <property type="nucleotide sequence ID" value="NZ_BMKK01000008.1"/>
</dbReference>
<feature type="transmembrane region" description="Helical" evidence="7">
    <location>
        <begin position="345"/>
        <end position="365"/>
    </location>
</feature>
<dbReference type="InterPro" id="IPR017896">
    <property type="entry name" value="4Fe4S_Fe-S-bd"/>
</dbReference>
<keyword evidence="3" id="KW-0479">Metal-binding</keyword>
<dbReference type="EMBL" id="BMKK01000008">
    <property type="protein sequence ID" value="GGD69866.1"/>
    <property type="molecule type" value="Genomic_DNA"/>
</dbReference>
<evidence type="ECO:0000259" key="8">
    <source>
        <dbReference type="PROSITE" id="PS51379"/>
    </source>
</evidence>
<feature type="transmembrane region" description="Helical" evidence="7">
    <location>
        <begin position="230"/>
        <end position="248"/>
    </location>
</feature>
<dbReference type="Pfam" id="PF12801">
    <property type="entry name" value="Fer4_5"/>
    <property type="match status" value="2"/>
</dbReference>
<evidence type="ECO:0000313" key="10">
    <source>
        <dbReference type="Proteomes" id="UP000609064"/>
    </source>
</evidence>
<dbReference type="PROSITE" id="PS00198">
    <property type="entry name" value="4FE4S_FER_1"/>
    <property type="match status" value="1"/>
</dbReference>
<evidence type="ECO:0000256" key="1">
    <source>
        <dbReference type="ARBA" id="ARBA00022448"/>
    </source>
</evidence>
<keyword evidence="10" id="KW-1185">Reference proteome</keyword>
<evidence type="ECO:0000256" key="4">
    <source>
        <dbReference type="ARBA" id="ARBA00022982"/>
    </source>
</evidence>
<reference evidence="9" key="2">
    <citation type="submission" date="2020-09" db="EMBL/GenBank/DDBJ databases">
        <authorList>
            <person name="Sun Q."/>
            <person name="Zhou Y."/>
        </authorList>
    </citation>
    <scope>NUCLEOTIDE SEQUENCE</scope>
    <source>
        <strain evidence="9">CGMCC 1.15958</strain>
    </source>
</reference>
<dbReference type="GO" id="GO:0046872">
    <property type="term" value="F:metal ion binding"/>
    <property type="evidence" value="ECO:0007669"/>
    <property type="project" value="UniProtKB-KW"/>
</dbReference>
<dbReference type="InterPro" id="IPR017900">
    <property type="entry name" value="4Fe4S_Fe_S_CS"/>
</dbReference>
<evidence type="ECO:0000256" key="7">
    <source>
        <dbReference type="SAM" id="Phobius"/>
    </source>
</evidence>
<dbReference type="SUPFAM" id="SSF54862">
    <property type="entry name" value="4Fe-4S ferredoxins"/>
    <property type="match status" value="1"/>
</dbReference>
<feature type="transmembrane region" description="Helical" evidence="7">
    <location>
        <begin position="153"/>
        <end position="171"/>
    </location>
</feature>
<reference evidence="9" key="1">
    <citation type="journal article" date="2014" name="Int. J. Syst. Evol. Microbiol.">
        <title>Complete genome sequence of Corynebacterium casei LMG S-19264T (=DSM 44701T), isolated from a smear-ripened cheese.</title>
        <authorList>
            <consortium name="US DOE Joint Genome Institute (JGI-PGF)"/>
            <person name="Walter F."/>
            <person name="Albersmeier A."/>
            <person name="Kalinowski J."/>
            <person name="Ruckert C."/>
        </authorList>
    </citation>
    <scope>NUCLEOTIDE SEQUENCE</scope>
    <source>
        <strain evidence="9">CGMCC 1.15958</strain>
    </source>
</reference>
<dbReference type="PROSITE" id="PS51379">
    <property type="entry name" value="4FE4S_FER_2"/>
    <property type="match status" value="2"/>
</dbReference>
<dbReference type="GO" id="GO:0051539">
    <property type="term" value="F:4 iron, 4 sulfur cluster binding"/>
    <property type="evidence" value="ECO:0007669"/>
    <property type="project" value="UniProtKB-KW"/>
</dbReference>
<evidence type="ECO:0000256" key="6">
    <source>
        <dbReference type="ARBA" id="ARBA00023014"/>
    </source>
</evidence>
<feature type="transmembrane region" description="Helical" evidence="7">
    <location>
        <begin position="198"/>
        <end position="218"/>
    </location>
</feature>
<evidence type="ECO:0000313" key="9">
    <source>
        <dbReference type="EMBL" id="GGD69866.1"/>
    </source>
</evidence>
<protein>
    <recommendedName>
        <fullName evidence="8">4Fe-4S ferredoxin-type domain-containing protein</fullName>
    </recommendedName>
</protein>
<feature type="transmembrane region" description="Helical" evidence="7">
    <location>
        <begin position="277"/>
        <end position="306"/>
    </location>
</feature>
<evidence type="ECO:0000256" key="5">
    <source>
        <dbReference type="ARBA" id="ARBA00023004"/>
    </source>
</evidence>
<keyword evidence="6" id="KW-0411">Iron-sulfur</keyword>
<comment type="caution">
    <text evidence="9">The sequence shown here is derived from an EMBL/GenBank/DDBJ whole genome shotgun (WGS) entry which is preliminary data.</text>
</comment>
<keyword evidence="5" id="KW-0408">Iron</keyword>
<dbReference type="PANTHER" id="PTHR30176:SF3">
    <property type="entry name" value="FERREDOXIN-TYPE PROTEIN NAPH"/>
    <property type="match status" value="1"/>
</dbReference>
<dbReference type="Proteomes" id="UP000609064">
    <property type="component" value="Unassembled WGS sequence"/>
</dbReference>
<keyword evidence="7" id="KW-0472">Membrane</keyword>
<organism evidence="9 10">
    <name type="scientific">Emticicia aquatilis</name>
    <dbReference type="NCBI Taxonomy" id="1537369"/>
    <lineage>
        <taxon>Bacteria</taxon>
        <taxon>Pseudomonadati</taxon>
        <taxon>Bacteroidota</taxon>
        <taxon>Cytophagia</taxon>
        <taxon>Cytophagales</taxon>
        <taxon>Leadbetterellaceae</taxon>
        <taxon>Emticicia</taxon>
    </lineage>
</organism>
<dbReference type="PANTHER" id="PTHR30176">
    <property type="entry name" value="FERREDOXIN-TYPE PROTEIN NAPH"/>
    <property type="match status" value="1"/>
</dbReference>
<name>A0A917DUE6_9BACT</name>
<evidence type="ECO:0000256" key="2">
    <source>
        <dbReference type="ARBA" id="ARBA00022485"/>
    </source>
</evidence>
<keyword evidence="7" id="KW-1133">Transmembrane helix</keyword>
<keyword evidence="1" id="KW-0813">Transport</keyword>
<dbReference type="Pfam" id="PF13237">
    <property type="entry name" value="Fer4_10"/>
    <property type="match status" value="1"/>
</dbReference>
<feature type="transmembrane region" description="Helical" evidence="7">
    <location>
        <begin position="111"/>
        <end position="132"/>
    </location>
</feature>
<feature type="domain" description="4Fe-4S ferredoxin-type" evidence="8">
    <location>
        <begin position="431"/>
        <end position="459"/>
    </location>
</feature>
<proteinExistence type="predicted"/>
<dbReference type="GO" id="GO:0005886">
    <property type="term" value="C:plasma membrane"/>
    <property type="evidence" value="ECO:0007669"/>
    <property type="project" value="TreeGrafter"/>
</dbReference>
<keyword evidence="7" id="KW-0812">Transmembrane</keyword>
<dbReference type="InterPro" id="IPR051684">
    <property type="entry name" value="Electron_Trans/Redox"/>
</dbReference>
<feature type="domain" description="4Fe-4S ferredoxin-type" evidence="8">
    <location>
        <begin position="462"/>
        <end position="491"/>
    </location>
</feature>
<feature type="transmembrane region" description="Helical" evidence="7">
    <location>
        <begin position="385"/>
        <end position="404"/>
    </location>
</feature>
<accession>A0A917DUE6</accession>